<dbReference type="AlphaFoldDB" id="A0A820KJE0"/>
<dbReference type="EMBL" id="CAJOAZ010019938">
    <property type="protein sequence ID" value="CAF4341385.1"/>
    <property type="molecule type" value="Genomic_DNA"/>
</dbReference>
<dbReference type="Proteomes" id="UP000663844">
    <property type="component" value="Unassembled WGS sequence"/>
</dbReference>
<evidence type="ECO:0000313" key="1">
    <source>
        <dbReference type="EMBL" id="CAF4341385.1"/>
    </source>
</evidence>
<organism evidence="1 2">
    <name type="scientific">Adineta steineri</name>
    <dbReference type="NCBI Taxonomy" id="433720"/>
    <lineage>
        <taxon>Eukaryota</taxon>
        <taxon>Metazoa</taxon>
        <taxon>Spiralia</taxon>
        <taxon>Gnathifera</taxon>
        <taxon>Rotifera</taxon>
        <taxon>Eurotatoria</taxon>
        <taxon>Bdelloidea</taxon>
        <taxon>Adinetida</taxon>
        <taxon>Adinetidae</taxon>
        <taxon>Adineta</taxon>
    </lineage>
</organism>
<gene>
    <name evidence="1" type="ORF">OXD698_LOCUS48253</name>
</gene>
<feature type="non-terminal residue" evidence="1">
    <location>
        <position position="230"/>
    </location>
</feature>
<comment type="caution">
    <text evidence="1">The sequence shown here is derived from an EMBL/GenBank/DDBJ whole genome shotgun (WGS) entry which is preliminary data.</text>
</comment>
<name>A0A820KJE0_9BILA</name>
<proteinExistence type="predicted"/>
<accession>A0A820KJE0</accession>
<protein>
    <submittedName>
        <fullName evidence="1">Uncharacterized protein</fullName>
    </submittedName>
</protein>
<sequence>MVSVYFANISARSYGASSDSAGSIEFTLSVHSLIKILPASKEYFYEITSDGRGRYKFNDNIPPRSTKCIRFEIALDANAVNQYYEHLFWNINLLLRDVLIENHRNNIRVVPTFIPKIHTDVLLVTNAHVGRSEFLAYQNLFRLFKYSNQTWDIERYGAFHNPELIWLNTTELIIFIYSKPESTFQTMKSDLFLQHMKSSENAGFICIGAGLPMELDFGLFDYNNLQFIDD</sequence>
<reference evidence="1" key="1">
    <citation type="submission" date="2021-02" db="EMBL/GenBank/DDBJ databases">
        <authorList>
            <person name="Nowell W R."/>
        </authorList>
    </citation>
    <scope>NUCLEOTIDE SEQUENCE</scope>
</reference>
<evidence type="ECO:0000313" key="2">
    <source>
        <dbReference type="Proteomes" id="UP000663844"/>
    </source>
</evidence>